<dbReference type="AlphaFoldDB" id="A0A7J5B151"/>
<dbReference type="EMBL" id="WBJX01000003">
    <property type="protein sequence ID" value="KAB1637600.1"/>
    <property type="molecule type" value="Genomic_DNA"/>
</dbReference>
<dbReference type="RefSeq" id="WP_151423799.1">
    <property type="nucleotide sequence ID" value="NZ_WBJX01000003.1"/>
</dbReference>
<protein>
    <recommendedName>
        <fullName evidence="4">DUF2975 domain-containing protein</fullName>
    </recommendedName>
</protein>
<feature type="transmembrane region" description="Helical" evidence="1">
    <location>
        <begin position="88"/>
        <end position="114"/>
    </location>
</feature>
<keyword evidence="1" id="KW-0812">Transmembrane</keyword>
<feature type="transmembrane region" description="Helical" evidence="1">
    <location>
        <begin position="177"/>
        <end position="193"/>
    </location>
</feature>
<evidence type="ECO:0000313" key="2">
    <source>
        <dbReference type="EMBL" id="KAB1637600.1"/>
    </source>
</evidence>
<evidence type="ECO:0000256" key="1">
    <source>
        <dbReference type="SAM" id="Phobius"/>
    </source>
</evidence>
<keyword evidence="1" id="KW-1133">Transmembrane helix</keyword>
<evidence type="ECO:0000313" key="3">
    <source>
        <dbReference type="Proteomes" id="UP000490386"/>
    </source>
</evidence>
<sequence>MNARQNSAGTDREAKELGYLWPLGIVAAGLVVLKPLENVIGYFVDGSVRVNASFEGTSVSLPTPVGADVPLDGASTILVAGDLLPTGALVLLLIGQIIGAVLSLAAVWMLLLFARNLAKGDFFGRKSIRLLDWSSGLVVASLAAPGFFELLGTNWTIAKLGWSGSDAPEPTILDQTWTFLLILVILLVVNLIMRRGARLEQDQEGLV</sequence>
<comment type="caution">
    <text evidence="2">The sequence shown here is derived from an EMBL/GenBank/DDBJ whole genome shotgun (WGS) entry which is preliminary data.</text>
</comment>
<dbReference type="Proteomes" id="UP000490386">
    <property type="component" value="Unassembled WGS sequence"/>
</dbReference>
<reference evidence="2 3" key="1">
    <citation type="submission" date="2019-09" db="EMBL/GenBank/DDBJ databases">
        <title>Phylogeny of genus Pseudoclavibacter and closely related genus.</title>
        <authorList>
            <person name="Li Y."/>
        </authorList>
    </citation>
    <scope>NUCLEOTIDE SEQUENCE [LARGE SCALE GENOMIC DNA]</scope>
    <source>
        <strain evidence="2 3">THG-MD12</strain>
    </source>
</reference>
<dbReference type="OrthoDB" id="5106271at2"/>
<feature type="transmembrane region" description="Helical" evidence="1">
    <location>
        <begin position="135"/>
        <end position="157"/>
    </location>
</feature>
<organism evidence="2 3">
    <name type="scientific">Pseudoclavibacter terrae</name>
    <dbReference type="NCBI Taxonomy" id="1530195"/>
    <lineage>
        <taxon>Bacteria</taxon>
        <taxon>Bacillati</taxon>
        <taxon>Actinomycetota</taxon>
        <taxon>Actinomycetes</taxon>
        <taxon>Micrococcales</taxon>
        <taxon>Microbacteriaceae</taxon>
        <taxon>Pseudoclavibacter</taxon>
    </lineage>
</organism>
<feature type="transmembrane region" description="Helical" evidence="1">
    <location>
        <begin position="20"/>
        <end position="44"/>
    </location>
</feature>
<proteinExistence type="predicted"/>
<keyword evidence="1" id="KW-0472">Membrane</keyword>
<accession>A0A7J5B151</accession>
<keyword evidence="3" id="KW-1185">Reference proteome</keyword>
<name>A0A7J5B151_9MICO</name>
<gene>
    <name evidence="2" type="ORF">F8O03_10290</name>
</gene>
<evidence type="ECO:0008006" key="4">
    <source>
        <dbReference type="Google" id="ProtNLM"/>
    </source>
</evidence>